<gene>
    <name evidence="2" type="ORF">FKG95_10735</name>
</gene>
<keyword evidence="2" id="KW-0808">Transferase</keyword>
<dbReference type="PROSITE" id="PS51186">
    <property type="entry name" value="GNAT"/>
    <property type="match status" value="1"/>
</dbReference>
<name>A0A545TTU6_9PROT</name>
<feature type="domain" description="N-acetyltransferase" evidence="1">
    <location>
        <begin position="24"/>
        <end position="187"/>
    </location>
</feature>
<evidence type="ECO:0000259" key="1">
    <source>
        <dbReference type="PROSITE" id="PS51186"/>
    </source>
</evidence>
<reference evidence="2 3" key="1">
    <citation type="submission" date="2019-06" db="EMBL/GenBank/DDBJ databases">
        <title>Whole genome sequence for Rhodospirillaceae sp. R148.</title>
        <authorList>
            <person name="Wang G."/>
        </authorList>
    </citation>
    <scope>NUCLEOTIDE SEQUENCE [LARGE SCALE GENOMIC DNA]</scope>
    <source>
        <strain evidence="2 3">R148</strain>
    </source>
</reference>
<evidence type="ECO:0000313" key="2">
    <source>
        <dbReference type="EMBL" id="TQV80633.1"/>
    </source>
</evidence>
<dbReference type="EMBL" id="VHSH01000003">
    <property type="protein sequence ID" value="TQV80633.1"/>
    <property type="molecule type" value="Genomic_DNA"/>
</dbReference>
<dbReference type="Gene3D" id="3.40.630.30">
    <property type="match status" value="1"/>
</dbReference>
<sequence>MLPLEQKSVFDRVHPPMRIRTKRLELGPVEMDDKDDLVKILNNWEVAQWLIAPPFPYKQRDAIDWILKVRKDHEKLSPEHFGIYLRDEGKLIGAVSIDSKLKDNTWTLGYFVGQLYWGRGYVFEAIEPLITYARDHLHVRRIVATVDQENVRSTRVLKKLGFKYEAAKEGQYPTRRQGNLVDAYYIDL</sequence>
<proteinExistence type="predicted"/>
<dbReference type="InterPro" id="IPR000182">
    <property type="entry name" value="GNAT_dom"/>
</dbReference>
<evidence type="ECO:0000313" key="3">
    <source>
        <dbReference type="Proteomes" id="UP000315252"/>
    </source>
</evidence>
<protein>
    <submittedName>
        <fullName evidence="2">GNAT family N-acetyltransferase</fullName>
    </submittedName>
</protein>
<dbReference type="Pfam" id="PF13302">
    <property type="entry name" value="Acetyltransf_3"/>
    <property type="match status" value="1"/>
</dbReference>
<dbReference type="SUPFAM" id="SSF55729">
    <property type="entry name" value="Acyl-CoA N-acyltransferases (Nat)"/>
    <property type="match status" value="1"/>
</dbReference>
<dbReference type="OrthoDB" id="6293260at2"/>
<organism evidence="2 3">
    <name type="scientific">Denitrobaculum tricleocarpae</name>
    <dbReference type="NCBI Taxonomy" id="2591009"/>
    <lineage>
        <taxon>Bacteria</taxon>
        <taxon>Pseudomonadati</taxon>
        <taxon>Pseudomonadota</taxon>
        <taxon>Alphaproteobacteria</taxon>
        <taxon>Rhodospirillales</taxon>
        <taxon>Rhodospirillaceae</taxon>
        <taxon>Denitrobaculum</taxon>
    </lineage>
</organism>
<dbReference type="AlphaFoldDB" id="A0A545TTU6"/>
<dbReference type="PANTHER" id="PTHR43792">
    <property type="entry name" value="GNAT FAMILY, PUTATIVE (AFU_ORTHOLOGUE AFUA_3G00765)-RELATED-RELATED"/>
    <property type="match status" value="1"/>
</dbReference>
<comment type="caution">
    <text evidence="2">The sequence shown here is derived from an EMBL/GenBank/DDBJ whole genome shotgun (WGS) entry which is preliminary data.</text>
</comment>
<keyword evidence="3" id="KW-1185">Reference proteome</keyword>
<dbReference type="GO" id="GO:0016747">
    <property type="term" value="F:acyltransferase activity, transferring groups other than amino-acyl groups"/>
    <property type="evidence" value="ECO:0007669"/>
    <property type="project" value="InterPro"/>
</dbReference>
<dbReference type="InterPro" id="IPR051531">
    <property type="entry name" value="N-acetyltransferase"/>
</dbReference>
<dbReference type="PANTHER" id="PTHR43792:SF1">
    <property type="entry name" value="N-ACETYLTRANSFERASE DOMAIN-CONTAINING PROTEIN"/>
    <property type="match status" value="1"/>
</dbReference>
<dbReference type="Proteomes" id="UP000315252">
    <property type="component" value="Unassembled WGS sequence"/>
</dbReference>
<dbReference type="InterPro" id="IPR016181">
    <property type="entry name" value="Acyl_CoA_acyltransferase"/>
</dbReference>
<accession>A0A545TTU6</accession>